<dbReference type="Pfam" id="PF01081">
    <property type="entry name" value="Aldolase"/>
    <property type="match status" value="1"/>
</dbReference>
<accession>A0ABQ6HYC4</accession>
<protein>
    <submittedName>
        <fullName evidence="6">Aldolase</fullName>
    </submittedName>
</protein>
<comment type="subunit">
    <text evidence="3">Homotrimer.</text>
</comment>
<reference evidence="7" key="1">
    <citation type="journal article" date="2019" name="Int. J. Syst. Evol. Microbiol.">
        <title>The Global Catalogue of Microorganisms (GCM) 10K type strain sequencing project: providing services to taxonomists for standard genome sequencing and annotation.</title>
        <authorList>
            <consortium name="The Broad Institute Genomics Platform"/>
            <consortium name="The Broad Institute Genome Sequencing Center for Infectious Disease"/>
            <person name="Wu L."/>
            <person name="Ma J."/>
        </authorList>
    </citation>
    <scope>NUCLEOTIDE SEQUENCE [LARGE SCALE GENOMIC DNA]</scope>
    <source>
        <strain evidence="7">NBRC 106348</strain>
    </source>
</reference>
<dbReference type="InterPro" id="IPR013785">
    <property type="entry name" value="Aldolase_TIM"/>
</dbReference>
<dbReference type="Gene3D" id="3.20.20.70">
    <property type="entry name" value="Aldolase class I"/>
    <property type="match status" value="1"/>
</dbReference>
<dbReference type="RefSeq" id="WP_284291643.1">
    <property type="nucleotide sequence ID" value="NZ_BSUK01000001.1"/>
</dbReference>
<dbReference type="SUPFAM" id="SSF51569">
    <property type="entry name" value="Aldolase"/>
    <property type="match status" value="1"/>
</dbReference>
<evidence type="ECO:0000313" key="7">
    <source>
        <dbReference type="Proteomes" id="UP001157091"/>
    </source>
</evidence>
<evidence type="ECO:0000256" key="1">
    <source>
        <dbReference type="ARBA" id="ARBA00004761"/>
    </source>
</evidence>
<keyword evidence="4" id="KW-0456">Lyase</keyword>
<dbReference type="Proteomes" id="UP001157091">
    <property type="component" value="Unassembled WGS sequence"/>
</dbReference>
<sequence length="213" mass="21808">MGFAKLATLSSIVDTGTVLIVRLDTAEESYDVALAAADGGVRAVEITLTTPGALGVVERLARERPELHVGAGTVLDEHAAYAAIEAGARFLVSPQLSPAMLRVANRYQVATVAGAMTPTEILASAEAGADLVKVFPTEAMGVAATRAVLAPLAHIPLVPAGGATPDNVHEWVRAGATAIGVGSCITKAHRPDGDLGAVTRSARRFLDAVAQAR</sequence>
<evidence type="ECO:0000256" key="3">
    <source>
        <dbReference type="ARBA" id="ARBA00011233"/>
    </source>
</evidence>
<comment type="pathway">
    <text evidence="1">Carbohydrate acid metabolism.</text>
</comment>
<gene>
    <name evidence="6" type="ORF">GCM10025864_03190</name>
</gene>
<keyword evidence="5" id="KW-0119">Carbohydrate metabolism</keyword>
<evidence type="ECO:0000256" key="5">
    <source>
        <dbReference type="ARBA" id="ARBA00023277"/>
    </source>
</evidence>
<dbReference type="PANTHER" id="PTHR30246">
    <property type="entry name" value="2-KETO-3-DEOXY-6-PHOSPHOGLUCONATE ALDOLASE"/>
    <property type="match status" value="1"/>
</dbReference>
<comment type="similarity">
    <text evidence="2">Belongs to the KHG/KDPG aldolase family.</text>
</comment>
<evidence type="ECO:0000256" key="2">
    <source>
        <dbReference type="ARBA" id="ARBA00006906"/>
    </source>
</evidence>
<evidence type="ECO:0000313" key="6">
    <source>
        <dbReference type="EMBL" id="GMA22560.1"/>
    </source>
</evidence>
<dbReference type="EMBL" id="BSUK01000001">
    <property type="protein sequence ID" value="GMA22560.1"/>
    <property type="molecule type" value="Genomic_DNA"/>
</dbReference>
<dbReference type="CDD" id="cd00452">
    <property type="entry name" value="KDPG_aldolase"/>
    <property type="match status" value="1"/>
</dbReference>
<organism evidence="6 7">
    <name type="scientific">Luteimicrobium album</name>
    <dbReference type="NCBI Taxonomy" id="1054550"/>
    <lineage>
        <taxon>Bacteria</taxon>
        <taxon>Bacillati</taxon>
        <taxon>Actinomycetota</taxon>
        <taxon>Actinomycetes</taxon>
        <taxon>Micrococcales</taxon>
        <taxon>Luteimicrobium</taxon>
    </lineage>
</organism>
<keyword evidence="7" id="KW-1185">Reference proteome</keyword>
<dbReference type="NCBIfam" id="TIGR01182">
    <property type="entry name" value="eda"/>
    <property type="match status" value="1"/>
</dbReference>
<dbReference type="InterPro" id="IPR000887">
    <property type="entry name" value="Aldlse_KDPG_KHG"/>
</dbReference>
<name>A0ABQ6HYC4_9MICO</name>
<evidence type="ECO:0000256" key="4">
    <source>
        <dbReference type="ARBA" id="ARBA00023239"/>
    </source>
</evidence>
<comment type="caution">
    <text evidence="6">The sequence shown here is derived from an EMBL/GenBank/DDBJ whole genome shotgun (WGS) entry which is preliminary data.</text>
</comment>
<dbReference type="PANTHER" id="PTHR30246:SF1">
    <property type="entry name" value="2-DEHYDRO-3-DEOXY-6-PHOSPHOGALACTONATE ALDOLASE-RELATED"/>
    <property type="match status" value="1"/>
</dbReference>
<proteinExistence type="inferred from homology"/>